<feature type="region of interest" description="Disordered" evidence="1">
    <location>
        <begin position="1"/>
        <end position="29"/>
    </location>
</feature>
<gene>
    <name evidence="2" type="ORF">EDC25_11361</name>
</gene>
<evidence type="ECO:0000313" key="2">
    <source>
        <dbReference type="EMBL" id="TCS97385.1"/>
    </source>
</evidence>
<proteinExistence type="predicted"/>
<evidence type="ECO:0000256" key="1">
    <source>
        <dbReference type="SAM" id="MobiDB-lite"/>
    </source>
</evidence>
<reference evidence="2 3" key="1">
    <citation type="submission" date="2019-03" db="EMBL/GenBank/DDBJ databases">
        <title>Genomic Encyclopedia of Type Strains, Phase IV (KMG-IV): sequencing the most valuable type-strain genomes for metagenomic binning, comparative biology and taxonomic classification.</title>
        <authorList>
            <person name="Goeker M."/>
        </authorList>
    </citation>
    <scope>NUCLEOTIDE SEQUENCE [LARGE SCALE GENOMIC DNA]</scope>
    <source>
        <strain evidence="2 3">DSM 21944</strain>
    </source>
</reference>
<feature type="region of interest" description="Disordered" evidence="1">
    <location>
        <begin position="111"/>
        <end position="139"/>
    </location>
</feature>
<feature type="compositionally biased region" description="Basic and acidic residues" evidence="1">
    <location>
        <begin position="1"/>
        <end position="12"/>
    </location>
</feature>
<dbReference type="EMBL" id="SMAF01000013">
    <property type="protein sequence ID" value="TCS97385.1"/>
    <property type="molecule type" value="Genomic_DNA"/>
</dbReference>
<protein>
    <submittedName>
        <fullName evidence="2">Uncharacterized protein</fullName>
    </submittedName>
</protein>
<sequence length="285" mass="30080">MPLNHGKRETWKKTISPSGAGLAPGKLLDSEGRCADRGQVIRRITRADRCLPEKEKGRSPMRRCDRPNADGGVDEELAAVCPPGVSPVATIGLAGVTAAFRPRCWFTGPSGSHRPSACEGSPGGGRTAQGTIDPCTGSGSGSWIRRSSIAALGDAPARTTGAAAVFFIPAAFVFPGKRIRRRDLSSLLYGFPQRALAGNNRGDMTRLMPGLPRGVGIRMSMPAARPIASGCPARRQAVLRRWLGIQWNSKDPTKITSKTPPGHFGVKATSPQMSPPRPGSPVATT</sequence>
<feature type="compositionally biased region" description="Polar residues" evidence="1">
    <location>
        <begin position="250"/>
        <end position="259"/>
    </location>
</feature>
<feature type="region of interest" description="Disordered" evidence="1">
    <location>
        <begin position="250"/>
        <end position="285"/>
    </location>
</feature>
<organism evidence="2 3">
    <name type="scientific">Pseudofulvimonas gallinarii</name>
    <dbReference type="NCBI Taxonomy" id="634155"/>
    <lineage>
        <taxon>Bacteria</taxon>
        <taxon>Pseudomonadati</taxon>
        <taxon>Pseudomonadota</taxon>
        <taxon>Gammaproteobacteria</taxon>
        <taxon>Lysobacterales</taxon>
        <taxon>Rhodanobacteraceae</taxon>
        <taxon>Pseudofulvimonas</taxon>
    </lineage>
</organism>
<name>A0A4R3LDG1_9GAMM</name>
<accession>A0A4R3LDG1</accession>
<evidence type="ECO:0000313" key="3">
    <source>
        <dbReference type="Proteomes" id="UP000294599"/>
    </source>
</evidence>
<dbReference type="AlphaFoldDB" id="A0A4R3LDG1"/>
<keyword evidence="3" id="KW-1185">Reference proteome</keyword>
<dbReference type="Proteomes" id="UP000294599">
    <property type="component" value="Unassembled WGS sequence"/>
</dbReference>
<comment type="caution">
    <text evidence="2">The sequence shown here is derived from an EMBL/GenBank/DDBJ whole genome shotgun (WGS) entry which is preliminary data.</text>
</comment>